<gene>
    <name evidence="8" type="ORF">K9W45_02530</name>
</gene>
<dbReference type="InterPro" id="IPR004839">
    <property type="entry name" value="Aminotransferase_I/II_large"/>
</dbReference>
<dbReference type="PROSITE" id="PS00105">
    <property type="entry name" value="AA_TRANSFER_CLASS_1"/>
    <property type="match status" value="1"/>
</dbReference>
<dbReference type="Gene3D" id="3.40.640.10">
    <property type="entry name" value="Type I PLP-dependent aspartate aminotransferase-like (Major domain)"/>
    <property type="match status" value="1"/>
</dbReference>
<dbReference type="Proteomes" id="UP001201020">
    <property type="component" value="Chromosome"/>
</dbReference>
<evidence type="ECO:0000313" key="8">
    <source>
        <dbReference type="EMBL" id="UJG41347.1"/>
    </source>
</evidence>
<dbReference type="EC" id="2.6.1.-" evidence="6"/>
<dbReference type="InterPro" id="IPR015421">
    <property type="entry name" value="PyrdxlP-dep_Trfase_major"/>
</dbReference>
<evidence type="ECO:0000259" key="7">
    <source>
        <dbReference type="Pfam" id="PF00155"/>
    </source>
</evidence>
<dbReference type="PANTHER" id="PTHR43807:SF21">
    <property type="entry name" value="AMINOTRANSFERASE"/>
    <property type="match status" value="1"/>
</dbReference>
<dbReference type="GO" id="GO:0030170">
    <property type="term" value="F:pyridoxal phosphate binding"/>
    <property type="evidence" value="ECO:0007669"/>
    <property type="project" value="InterPro"/>
</dbReference>
<protein>
    <recommendedName>
        <fullName evidence="6">Aminotransferase</fullName>
        <ecNumber evidence="6">2.6.1.-</ecNumber>
    </recommendedName>
</protein>
<proteinExistence type="inferred from homology"/>
<dbReference type="FunFam" id="3.40.640.10:FF:000033">
    <property type="entry name" value="Aspartate aminotransferase"/>
    <property type="match status" value="1"/>
</dbReference>
<comment type="cofactor">
    <cofactor evidence="1 6">
        <name>pyridoxal 5'-phosphate</name>
        <dbReference type="ChEBI" id="CHEBI:597326"/>
    </cofactor>
</comment>
<evidence type="ECO:0000256" key="6">
    <source>
        <dbReference type="RuleBase" id="RU000481"/>
    </source>
</evidence>
<dbReference type="PANTHER" id="PTHR43807">
    <property type="entry name" value="FI04487P"/>
    <property type="match status" value="1"/>
</dbReference>
<organism evidence="8">
    <name type="scientific">Candidatus Heimdallarchaeum aukensis</name>
    <dbReference type="NCBI Taxonomy" id="2876573"/>
    <lineage>
        <taxon>Archaea</taxon>
        <taxon>Promethearchaeati</taxon>
        <taxon>Candidatus Heimdallarchaeota</taxon>
        <taxon>Candidatus Heimdallarchaeia (ex Rinke et al. 2021) (nom. nud.)</taxon>
        <taxon>Candidatus Heimdallarchaeales</taxon>
        <taxon>Candidatus Heimdallarchaeaceae</taxon>
        <taxon>Candidatus Heimdallarchaeum</taxon>
    </lineage>
</organism>
<dbReference type="InterPro" id="IPR004838">
    <property type="entry name" value="NHTrfase_class1_PyrdxlP-BS"/>
</dbReference>
<dbReference type="CDD" id="cd00609">
    <property type="entry name" value="AAT_like"/>
    <property type="match status" value="1"/>
</dbReference>
<evidence type="ECO:0000256" key="4">
    <source>
        <dbReference type="ARBA" id="ARBA00022679"/>
    </source>
</evidence>
<dbReference type="GO" id="GO:0016212">
    <property type="term" value="F:kynurenine-oxoglutarate transaminase activity"/>
    <property type="evidence" value="ECO:0007669"/>
    <property type="project" value="TreeGrafter"/>
</dbReference>
<dbReference type="Pfam" id="PF00155">
    <property type="entry name" value="Aminotran_1_2"/>
    <property type="match status" value="1"/>
</dbReference>
<evidence type="ECO:0000256" key="1">
    <source>
        <dbReference type="ARBA" id="ARBA00001933"/>
    </source>
</evidence>
<accession>A0A9Y1BM06</accession>
<keyword evidence="4 6" id="KW-0808">Transferase</keyword>
<dbReference type="InterPro" id="IPR015422">
    <property type="entry name" value="PyrdxlP-dep_Trfase_small"/>
</dbReference>
<name>A0A9Y1BM06_9ARCH</name>
<dbReference type="AlphaFoldDB" id="A0A9Y1BM06"/>
<evidence type="ECO:0000256" key="5">
    <source>
        <dbReference type="ARBA" id="ARBA00022898"/>
    </source>
</evidence>
<feature type="domain" description="Aminotransferase class I/classII large" evidence="7">
    <location>
        <begin position="28"/>
        <end position="379"/>
    </location>
</feature>
<dbReference type="SUPFAM" id="SSF53383">
    <property type="entry name" value="PLP-dependent transferases"/>
    <property type="match status" value="1"/>
</dbReference>
<dbReference type="InterPro" id="IPR015424">
    <property type="entry name" value="PyrdxlP-dep_Trfase"/>
</dbReference>
<keyword evidence="3 6" id="KW-0032">Aminotransferase</keyword>
<sequence>MLKFAKKLEGFEESTIREMTRKAIVNQAINLSQGMPDFEPPQELIEGIIEAIEKKEHQYSITYGNYNLREKISEKLRGYNGIEVDPEDEITVCCGASEGISSSILSILNPADEVIIFEPWYENYTPITHIAEGVPKYVQLKQEDFSIDEEKLKEEITKKTKAIIVNSPHNPSGKVFSSKEMKLIADICIDNDIIAITDEIYEYIIYDGEKHISLGSIPGMEERTITISGFSKTFSITGWRIGYVAAEKKLMKGIRKVHDYLTVCAPSILQEAAIKAFDLKDDYFSQLVKRYQKNRDYLSKSLNELGFKTIIPKGAYYMFSDISNFKTRDTDFADFLVKNKGVAVVPGSSFYHTENDENIVCNYVRFSFSQKIETLEEAIFRLKERLL</sequence>
<dbReference type="GO" id="GO:0005737">
    <property type="term" value="C:cytoplasm"/>
    <property type="evidence" value="ECO:0007669"/>
    <property type="project" value="TreeGrafter"/>
</dbReference>
<evidence type="ECO:0000256" key="2">
    <source>
        <dbReference type="ARBA" id="ARBA00007441"/>
    </source>
</evidence>
<dbReference type="InterPro" id="IPR051326">
    <property type="entry name" value="Kynurenine-oxoglutarate_AT"/>
</dbReference>
<dbReference type="EMBL" id="CP084166">
    <property type="protein sequence ID" value="UJG41347.1"/>
    <property type="molecule type" value="Genomic_DNA"/>
</dbReference>
<reference evidence="8" key="1">
    <citation type="journal article" date="2022" name="Nat. Microbiol.">
        <title>Unique mobile elements and scalable gene flow at the prokaryote-eukaryote boundary revealed by circularized Asgard archaea genomes.</title>
        <authorList>
            <person name="Wu F."/>
            <person name="Speth D.R."/>
            <person name="Philosof A."/>
            <person name="Cremiere A."/>
            <person name="Narayanan A."/>
            <person name="Barco R.A."/>
            <person name="Connon S.A."/>
            <person name="Amend J.P."/>
            <person name="Antoshechkin I.A."/>
            <person name="Orphan V.J."/>
        </authorList>
    </citation>
    <scope>NUCLEOTIDE SEQUENCE</scope>
    <source>
        <strain evidence="8">PM71</strain>
    </source>
</reference>
<comment type="similarity">
    <text evidence="2 6">Belongs to the class-I pyridoxal-phosphate-dependent aminotransferase family.</text>
</comment>
<keyword evidence="5" id="KW-0663">Pyridoxal phosphate</keyword>
<evidence type="ECO:0000256" key="3">
    <source>
        <dbReference type="ARBA" id="ARBA00022576"/>
    </source>
</evidence>
<dbReference type="Gene3D" id="3.90.1150.10">
    <property type="entry name" value="Aspartate Aminotransferase, domain 1"/>
    <property type="match status" value="1"/>
</dbReference>